<comment type="caution">
    <text evidence="1">The sequence shown here is derived from an EMBL/GenBank/DDBJ whole genome shotgun (WGS) entry which is preliminary data.</text>
</comment>
<gene>
    <name evidence="1" type="ORF">OPT61_g6312</name>
</gene>
<proteinExistence type="predicted"/>
<dbReference type="EMBL" id="JAPHNI010000447">
    <property type="protein sequence ID" value="KAJ8110984.1"/>
    <property type="molecule type" value="Genomic_DNA"/>
</dbReference>
<evidence type="ECO:0000313" key="1">
    <source>
        <dbReference type="EMBL" id="KAJ8110984.1"/>
    </source>
</evidence>
<organism evidence="1 2">
    <name type="scientific">Boeremia exigua</name>
    <dbReference type="NCBI Taxonomy" id="749465"/>
    <lineage>
        <taxon>Eukaryota</taxon>
        <taxon>Fungi</taxon>
        <taxon>Dikarya</taxon>
        <taxon>Ascomycota</taxon>
        <taxon>Pezizomycotina</taxon>
        <taxon>Dothideomycetes</taxon>
        <taxon>Pleosporomycetidae</taxon>
        <taxon>Pleosporales</taxon>
        <taxon>Pleosporineae</taxon>
        <taxon>Didymellaceae</taxon>
        <taxon>Boeremia</taxon>
    </lineage>
</organism>
<dbReference type="Proteomes" id="UP001153331">
    <property type="component" value="Unassembled WGS sequence"/>
</dbReference>
<sequence length="399" mass="45819">MWKQSEKKGSVVSKLKKNVLENKHPHTPIQRPEMPFPILNLPRELRDHIYECALAPNDAIVDIRPGWINRLLGDKPRFNPIMNLFLVNRQIMTEAKPLFYNKVTFGFQMACVEDAQAIISFLKNPPVETLPKVRLQIYSSILLTSGITKWKTIALLLSQCGIRHIELRSTFKMEVDFYKAKRSLSYSFEEAEYYNLLNLRETTVTTCTLALLCELPTQLRNLESIKIEYEGDSVHSTGVASTSGYMRNVMFMARDSFLLDHQSPPVDGDLGVRLRYRALGDSYSVTSELAINRHGSTPIQSEWRSKVNPDRWCPRCGAFQDTRTDEEICIRNCDKSTPKSTHVTWDSNNWHGGPLRDYLPSDVNEVDFEDAKYALQSGYTLHEAGYYPYCGMELEEPIF</sequence>
<name>A0ACC2I717_9PLEO</name>
<keyword evidence="2" id="KW-1185">Reference proteome</keyword>
<accession>A0ACC2I717</accession>
<protein>
    <submittedName>
        <fullName evidence="1">Uncharacterized protein</fullName>
    </submittedName>
</protein>
<evidence type="ECO:0000313" key="2">
    <source>
        <dbReference type="Proteomes" id="UP001153331"/>
    </source>
</evidence>
<reference evidence="1" key="1">
    <citation type="submission" date="2022-11" db="EMBL/GenBank/DDBJ databases">
        <title>Genome Sequence of Boeremia exigua.</title>
        <authorList>
            <person name="Buettner E."/>
        </authorList>
    </citation>
    <scope>NUCLEOTIDE SEQUENCE</scope>
    <source>
        <strain evidence="1">CU02</strain>
    </source>
</reference>